<dbReference type="AlphaFoldDB" id="A0A5S9MSE2"/>
<protein>
    <recommendedName>
        <fullName evidence="5">Polymer-forming cytoskeletal</fullName>
    </recommendedName>
</protein>
<proteinExistence type="inferred from homology"/>
<gene>
    <name evidence="3" type="ORF">DPBNPPHM_00876</name>
</gene>
<organism evidence="3 4">
    <name type="scientific">BD1-7 clade bacterium</name>
    <dbReference type="NCBI Taxonomy" id="2029982"/>
    <lineage>
        <taxon>Bacteria</taxon>
        <taxon>Pseudomonadati</taxon>
        <taxon>Pseudomonadota</taxon>
        <taxon>Gammaproteobacteria</taxon>
        <taxon>Cellvibrionales</taxon>
        <taxon>Spongiibacteraceae</taxon>
        <taxon>BD1-7 clade</taxon>
    </lineage>
</organism>
<name>A0A5S9MSE2_9GAMM</name>
<accession>A0A5S9MSE2</accession>
<comment type="similarity">
    <text evidence="1">Belongs to the bactofilin family.</text>
</comment>
<evidence type="ECO:0000256" key="1">
    <source>
        <dbReference type="ARBA" id="ARBA00044755"/>
    </source>
</evidence>
<feature type="compositionally biased region" description="Basic and acidic residues" evidence="2">
    <location>
        <begin position="1"/>
        <end position="14"/>
    </location>
</feature>
<dbReference type="PANTHER" id="PTHR35024:SF4">
    <property type="entry name" value="POLYMER-FORMING CYTOSKELETAL PROTEIN"/>
    <property type="match status" value="1"/>
</dbReference>
<dbReference type="Proteomes" id="UP000434580">
    <property type="component" value="Unassembled WGS sequence"/>
</dbReference>
<dbReference type="PANTHER" id="PTHR35024">
    <property type="entry name" value="HYPOTHETICAL CYTOSOLIC PROTEIN"/>
    <property type="match status" value="1"/>
</dbReference>
<evidence type="ECO:0000256" key="2">
    <source>
        <dbReference type="SAM" id="MobiDB-lite"/>
    </source>
</evidence>
<feature type="compositionally biased region" description="Low complexity" evidence="2">
    <location>
        <begin position="32"/>
        <end position="41"/>
    </location>
</feature>
<feature type="region of interest" description="Disordered" evidence="2">
    <location>
        <begin position="1"/>
        <end position="41"/>
    </location>
</feature>
<dbReference type="Pfam" id="PF04519">
    <property type="entry name" value="Bactofilin"/>
    <property type="match status" value="1"/>
</dbReference>
<reference evidence="3 4" key="1">
    <citation type="submission" date="2019-11" db="EMBL/GenBank/DDBJ databases">
        <authorList>
            <person name="Holert J."/>
        </authorList>
    </citation>
    <scope>NUCLEOTIDE SEQUENCE [LARGE SCALE GENOMIC DNA]</scope>
    <source>
        <strain evidence="3">BC5_2</strain>
    </source>
</reference>
<feature type="region of interest" description="Disordered" evidence="2">
    <location>
        <begin position="152"/>
        <end position="187"/>
    </location>
</feature>
<sequence length="187" mass="19331">MFGKDSKKQTEADKAPTSFSNPVSSVVPKGPAAASKSAKSASTTLIARETEIFGDIKFSGNLEIEGTVVGNLVANPSSEASVRVQEGGRVEGDIRVPRVVINGEVKGTVHSDTLELAGNARIDGNVHYSTVEMMKGAQVNGSLVYSENALAQNNAGGNQNNSGSGNQGGKQNNNQGNNQGNNNSKGK</sequence>
<dbReference type="EMBL" id="CACSII010000001">
    <property type="protein sequence ID" value="CAA0085462.1"/>
    <property type="molecule type" value="Genomic_DNA"/>
</dbReference>
<evidence type="ECO:0008006" key="5">
    <source>
        <dbReference type="Google" id="ProtNLM"/>
    </source>
</evidence>
<dbReference type="InterPro" id="IPR007607">
    <property type="entry name" value="BacA/B"/>
</dbReference>
<dbReference type="OrthoDB" id="5294247at2"/>
<evidence type="ECO:0000313" key="4">
    <source>
        <dbReference type="Proteomes" id="UP000434580"/>
    </source>
</evidence>
<evidence type="ECO:0000313" key="3">
    <source>
        <dbReference type="EMBL" id="CAA0085462.1"/>
    </source>
</evidence>